<evidence type="ECO:0000313" key="3">
    <source>
        <dbReference type="Proteomes" id="UP000095284"/>
    </source>
</evidence>
<evidence type="ECO:0000313" key="4">
    <source>
        <dbReference type="WBParaSite" id="BXY_0213600.1"/>
    </source>
</evidence>
<feature type="coiled-coil region" evidence="1">
    <location>
        <begin position="47"/>
        <end position="149"/>
    </location>
</feature>
<reference evidence="4" key="1">
    <citation type="submission" date="2016-11" db="UniProtKB">
        <authorList>
            <consortium name="WormBaseParasite"/>
        </authorList>
    </citation>
    <scope>IDENTIFICATION</scope>
</reference>
<feature type="coiled-coil region" evidence="1">
    <location>
        <begin position="457"/>
        <end position="560"/>
    </location>
</feature>
<evidence type="ECO:0000256" key="1">
    <source>
        <dbReference type="SAM" id="Coils"/>
    </source>
</evidence>
<dbReference type="WBParaSite" id="BXY_0213600.1">
    <property type="protein sequence ID" value="BXY_0213600.1"/>
    <property type="gene ID" value="BXY_0213600"/>
</dbReference>
<proteinExistence type="predicted"/>
<organism evidence="3 4">
    <name type="scientific">Bursaphelenchus xylophilus</name>
    <name type="common">Pinewood nematode worm</name>
    <name type="synonym">Aphelenchoides xylophilus</name>
    <dbReference type="NCBI Taxonomy" id="6326"/>
    <lineage>
        <taxon>Eukaryota</taxon>
        <taxon>Metazoa</taxon>
        <taxon>Ecdysozoa</taxon>
        <taxon>Nematoda</taxon>
        <taxon>Chromadorea</taxon>
        <taxon>Rhabditida</taxon>
        <taxon>Tylenchina</taxon>
        <taxon>Tylenchomorpha</taxon>
        <taxon>Aphelenchoidea</taxon>
        <taxon>Aphelenchoididae</taxon>
        <taxon>Bursaphelenchus</taxon>
    </lineage>
</organism>
<accession>A0A1I7RN50</accession>
<evidence type="ECO:0000256" key="2">
    <source>
        <dbReference type="SAM" id="MobiDB-lite"/>
    </source>
</evidence>
<protein>
    <submittedName>
        <fullName evidence="4">Chromosome segregation protein SMC</fullName>
    </submittedName>
</protein>
<feature type="region of interest" description="Disordered" evidence="2">
    <location>
        <begin position="157"/>
        <end position="181"/>
    </location>
</feature>
<name>A0A1I7RN50_BURXY</name>
<sequence>MKKVDEMRFARNRIPGVWLEMDETSFCSGISTARTYESIPITAQNRIQHLESENYNLNAQLAQVMDMKDVENVDKIRTLSVKLNRQNEEIESLRKQLEEKEEHYRKTKRLKDKEITALRTDLVRLRDENAELKQEKMEMEAAKSDDESRIYRNLLNHSNSARGPGVNEQVHPAPPQERFQSGSQKIPFISNSQPKSAVSDYRNENPDFFRKQCLDMDSVCSESVASESRVHLSIDAELSMVNGSGFREILNLTNAAQSNVRNYKKVLHTWKSNIHILFDQVRSTANFLGEMATQMGRDSEHKETIERILAKINGMNFTLNASLDQTREIMEGAKGMEESLAELSNVIDDSLRRSMSILEGQTIAQNEREIDLNKDVVDAHNELAAQREKTQRLEKELQEERAKIEELYRELEQKQDAYANEIQAKGTDYKKNVELLETSLVRNRNEAEEGKEALIDLSELRAALEASQNEVHKQRMQNDKLNRQVEELQVELQECVEKLDNALTAYDKVFDECGSRGQMINELQVELEKANEAMKEVDELKMKLQQLESQNRALQQVKHESPEALQQLALVQKQLDVANEKVRKYNEWVIKIAEKVPEDMGIRPAADGIADIVGKIKGYIEKSVKDKKDLDELHETMKKGNQILRKKIELGAARHGVELDLGQMSPVRTDPLKIDSSKEFFNYFDGLVFMAKVLVKKLKSEPEGPGQQQLLEDARQLRLALMSGEEFFKKNKENLKLRLQGMGPDIRDHLGHIHQVLTQVRDNVRKTR</sequence>
<dbReference type="PANTHER" id="PTHR47357">
    <property type="entry name" value="COP1-INTERACTIVE PROTEIN 1"/>
    <property type="match status" value="1"/>
</dbReference>
<keyword evidence="1" id="KW-0175">Coiled coil</keyword>
<dbReference type="GO" id="GO:0005856">
    <property type="term" value="C:cytoskeleton"/>
    <property type="evidence" value="ECO:0007669"/>
    <property type="project" value="TreeGrafter"/>
</dbReference>
<dbReference type="Proteomes" id="UP000095284">
    <property type="component" value="Unplaced"/>
</dbReference>
<dbReference type="AlphaFoldDB" id="A0A1I7RN50"/>
<dbReference type="GO" id="GO:0005200">
    <property type="term" value="F:structural constituent of cytoskeleton"/>
    <property type="evidence" value="ECO:0007669"/>
    <property type="project" value="TreeGrafter"/>
</dbReference>
<dbReference type="PANTHER" id="PTHR47357:SF1">
    <property type="entry name" value="SPINDLE POLE BODY COMPONENT 110"/>
    <property type="match status" value="1"/>
</dbReference>
<feature type="coiled-coil region" evidence="1">
    <location>
        <begin position="376"/>
        <end position="424"/>
    </location>
</feature>